<dbReference type="RefSeq" id="WP_124330028.1">
    <property type="nucleotide sequence ID" value="NZ_BEXT01000001.1"/>
</dbReference>
<dbReference type="EMBL" id="BEXT01000001">
    <property type="protein sequence ID" value="GBC62893.1"/>
    <property type="molecule type" value="Genomic_DNA"/>
</dbReference>
<dbReference type="OrthoDB" id="9852199at2"/>
<comment type="caution">
    <text evidence="1">The sequence shown here is derived from an EMBL/GenBank/DDBJ whole genome shotgun (WGS) entry which is preliminary data.</text>
</comment>
<evidence type="ECO:0008006" key="3">
    <source>
        <dbReference type="Google" id="ProtNLM"/>
    </source>
</evidence>
<evidence type="ECO:0000313" key="1">
    <source>
        <dbReference type="EMBL" id="GBC62893.1"/>
    </source>
</evidence>
<reference evidence="2" key="2">
    <citation type="submission" date="2019-01" db="EMBL/GenBank/DDBJ databases">
        <title>Genome sequence of Desulfonema ishimotonii strain Tokyo 01.</title>
        <authorList>
            <person name="Fukui M."/>
        </authorList>
    </citation>
    <scope>NUCLEOTIDE SEQUENCE [LARGE SCALE GENOMIC DNA]</scope>
    <source>
        <strain evidence="2">Tokyo 01</strain>
    </source>
</reference>
<gene>
    <name evidence="1" type="ORF">DENIS_3877</name>
</gene>
<accession>A0A401G130</accession>
<organism evidence="1 2">
    <name type="scientific">Desulfonema ishimotonii</name>
    <dbReference type="NCBI Taxonomy" id="45657"/>
    <lineage>
        <taxon>Bacteria</taxon>
        <taxon>Pseudomonadati</taxon>
        <taxon>Thermodesulfobacteriota</taxon>
        <taxon>Desulfobacteria</taxon>
        <taxon>Desulfobacterales</taxon>
        <taxon>Desulfococcaceae</taxon>
        <taxon>Desulfonema</taxon>
    </lineage>
</organism>
<evidence type="ECO:0000313" key="2">
    <source>
        <dbReference type="Proteomes" id="UP000288096"/>
    </source>
</evidence>
<proteinExistence type="predicted"/>
<reference evidence="2" key="1">
    <citation type="submission" date="2017-11" db="EMBL/GenBank/DDBJ databases">
        <authorList>
            <person name="Watanabe M."/>
            <person name="Kojima H."/>
        </authorList>
    </citation>
    <scope>NUCLEOTIDE SEQUENCE [LARGE SCALE GENOMIC DNA]</scope>
    <source>
        <strain evidence="2">Tokyo 01</strain>
    </source>
</reference>
<protein>
    <recommendedName>
        <fullName evidence="3">DUF4279 domain-containing protein</fullName>
    </recommendedName>
</protein>
<dbReference type="AlphaFoldDB" id="A0A401G130"/>
<name>A0A401G130_9BACT</name>
<keyword evidence="2" id="KW-1185">Reference proteome</keyword>
<sequence>MENYRINLAGFGIDDEFLMHLNINDLEITKKGDIWNKHTGKKYEENIIRISGSTTYEKGFGIAVDSIIKRVESDTLLNNLFHRCEYVELQIWICQDDDHRVPSITLSPEQMEFLIKLKANVDIDVM</sequence>
<dbReference type="Proteomes" id="UP000288096">
    <property type="component" value="Unassembled WGS sequence"/>
</dbReference>